<organism evidence="2 3">
    <name type="scientific">Mobilicoccus pelagius NBRC 104925</name>
    <dbReference type="NCBI Taxonomy" id="1089455"/>
    <lineage>
        <taxon>Bacteria</taxon>
        <taxon>Bacillati</taxon>
        <taxon>Actinomycetota</taxon>
        <taxon>Actinomycetes</taxon>
        <taxon>Micrococcales</taxon>
        <taxon>Dermatophilaceae</taxon>
        <taxon>Mobilicoccus</taxon>
    </lineage>
</organism>
<dbReference type="RefSeq" id="WP_009482546.1">
    <property type="nucleotide sequence ID" value="NZ_BAFE01000056.1"/>
</dbReference>
<evidence type="ECO:0008006" key="4">
    <source>
        <dbReference type="Google" id="ProtNLM"/>
    </source>
</evidence>
<reference evidence="2 3" key="1">
    <citation type="submission" date="2012-02" db="EMBL/GenBank/DDBJ databases">
        <title>Whole genome shotgun sequence of Mobilicoccus pelagius NBRC 104925.</title>
        <authorList>
            <person name="Yoshida Y."/>
            <person name="Hosoyama A."/>
            <person name="Tsuchikane K."/>
            <person name="Katsumata H."/>
            <person name="Yamazaki S."/>
            <person name="Fujita N."/>
        </authorList>
    </citation>
    <scope>NUCLEOTIDE SEQUENCE [LARGE SCALE GENOMIC DNA]</scope>
    <source>
        <strain evidence="2 3">NBRC 104925</strain>
    </source>
</reference>
<keyword evidence="1" id="KW-1133">Transmembrane helix</keyword>
<gene>
    <name evidence="2" type="ORF">MOPEL_078_00370</name>
</gene>
<protein>
    <recommendedName>
        <fullName evidence="4">Polysaccharide chain length determinant N-terminal domain-containing protein</fullName>
    </recommendedName>
</protein>
<dbReference type="STRING" id="1089455.MOPEL_078_00370"/>
<name>H5USE0_9MICO</name>
<accession>H5USE0</accession>
<feature type="transmembrane region" description="Helical" evidence="1">
    <location>
        <begin position="168"/>
        <end position="189"/>
    </location>
</feature>
<feature type="transmembrane region" description="Helical" evidence="1">
    <location>
        <begin position="15"/>
        <end position="33"/>
    </location>
</feature>
<dbReference type="EMBL" id="BAFE01000056">
    <property type="protein sequence ID" value="GAB48648.1"/>
    <property type="molecule type" value="Genomic_DNA"/>
</dbReference>
<comment type="caution">
    <text evidence="2">The sequence shown here is derived from an EMBL/GenBank/DDBJ whole genome shotgun (WGS) entry which is preliminary data.</text>
</comment>
<keyword evidence="1" id="KW-0472">Membrane</keyword>
<evidence type="ECO:0000256" key="1">
    <source>
        <dbReference type="SAM" id="Phobius"/>
    </source>
</evidence>
<dbReference type="Proteomes" id="UP000004367">
    <property type="component" value="Unassembled WGS sequence"/>
</dbReference>
<keyword evidence="1" id="KW-0812">Transmembrane</keyword>
<evidence type="ECO:0000313" key="3">
    <source>
        <dbReference type="Proteomes" id="UP000004367"/>
    </source>
</evidence>
<sequence>MDLWSLFSRLRERKGVLVVIVLVSLLLGILGWVNTTPAYTLTAAQALRSSQESADGKVVTTTGSFELGMIGAMLVQNTASRAGEFDGAVVTSTNAVVSPPAAIPLITTSVTADSSEQASAALNESRAMNARFLRNLLAAGKADASVSIVNMPYTQTPSVSTRPKVRSAGVGAILGGLTGLTALLVWDALQRRRREPHGWTHNDRPDRV</sequence>
<proteinExistence type="predicted"/>
<dbReference type="AlphaFoldDB" id="H5USE0"/>
<keyword evidence="3" id="KW-1185">Reference proteome</keyword>
<evidence type="ECO:0000313" key="2">
    <source>
        <dbReference type="EMBL" id="GAB48648.1"/>
    </source>
</evidence>